<feature type="domain" description="ZAD" evidence="15">
    <location>
        <begin position="4"/>
        <end position="74"/>
    </location>
</feature>
<feature type="binding site" evidence="12">
    <location>
        <position position="6"/>
    </location>
    <ligand>
        <name>Zn(2+)</name>
        <dbReference type="ChEBI" id="CHEBI:29105"/>
    </ligand>
</feature>
<dbReference type="Pfam" id="PF00096">
    <property type="entry name" value="zf-C2H2"/>
    <property type="match status" value="2"/>
</dbReference>
<evidence type="ECO:0000256" key="10">
    <source>
        <dbReference type="ARBA" id="ARBA00037948"/>
    </source>
</evidence>
<keyword evidence="4 11" id="KW-0863">Zinc-finger</keyword>
<evidence type="ECO:0000256" key="2">
    <source>
        <dbReference type="ARBA" id="ARBA00022723"/>
    </source>
</evidence>
<dbReference type="Proteomes" id="UP000625711">
    <property type="component" value="Unassembled WGS sequence"/>
</dbReference>
<feature type="domain" description="C2H2-type" evidence="14">
    <location>
        <begin position="319"/>
        <end position="347"/>
    </location>
</feature>
<dbReference type="FunFam" id="3.30.160.60:FF:001228">
    <property type="entry name" value="Zinc finger protein 236"/>
    <property type="match status" value="1"/>
</dbReference>
<evidence type="ECO:0000313" key="17">
    <source>
        <dbReference type="Proteomes" id="UP000625711"/>
    </source>
</evidence>
<sequence>MNNLKCRLCLEDSDKYVQIFVEDFPKMIELLSGLKIEPNDGLPTVACLQCHQEVKSAMLTRYQIIHSYKVLLEEYHTNKVEEKKTEVLPIKEEDDNHSTISTVLQENTQLSNQVASNNISIDKSENEHSNSSERCDNPDDKILLRNSEDAVNDDGSNTSDKQQFKRLIKKIHSKDRPNVKFTRKSKTFKNIKPQDKIQFKKRCSSNSKGTDAFNIIKPEHVEFLRTLGKKDRASCPICSKEMYGMNMKNHLITHNYDPVICSICGKASKNAQALQDHVNYYHKTTPDRFVCDKCGRGFRVKCALDKHEKKEHGNGEKDFECTVCGKKFFEKTHLKNHVDITHNKIRPFKCEHCGKDFGRRTQFVTHQLVHTKENRYHCQVCGKGFKIKQTMQTHLKGVHGIEEQKTIFCKLCEKGFSSPQGLRAHINSRVHGLEKCKHCSEYITLEYKQVHLRDTHRIESDDT</sequence>
<keyword evidence="17" id="KW-1185">Reference proteome</keyword>
<accession>A0A834MFN5</accession>
<dbReference type="PANTHER" id="PTHR24388">
    <property type="entry name" value="ZINC FINGER PROTEIN"/>
    <property type="match status" value="1"/>
</dbReference>
<organism evidence="16 17">
    <name type="scientific">Rhynchophorus ferrugineus</name>
    <name type="common">Red palm weevil</name>
    <name type="synonym">Curculio ferrugineus</name>
    <dbReference type="NCBI Taxonomy" id="354439"/>
    <lineage>
        <taxon>Eukaryota</taxon>
        <taxon>Metazoa</taxon>
        <taxon>Ecdysozoa</taxon>
        <taxon>Arthropoda</taxon>
        <taxon>Hexapoda</taxon>
        <taxon>Insecta</taxon>
        <taxon>Pterygota</taxon>
        <taxon>Neoptera</taxon>
        <taxon>Endopterygota</taxon>
        <taxon>Coleoptera</taxon>
        <taxon>Polyphaga</taxon>
        <taxon>Cucujiformia</taxon>
        <taxon>Curculionidae</taxon>
        <taxon>Dryophthorinae</taxon>
        <taxon>Rhynchophorus</taxon>
    </lineage>
</organism>
<keyword evidence="3" id="KW-0677">Repeat</keyword>
<dbReference type="InterPro" id="IPR022755">
    <property type="entry name" value="Znf_C2H2_jaz"/>
</dbReference>
<evidence type="ECO:0000256" key="3">
    <source>
        <dbReference type="ARBA" id="ARBA00022737"/>
    </source>
</evidence>
<evidence type="ECO:0000256" key="4">
    <source>
        <dbReference type="ARBA" id="ARBA00022771"/>
    </source>
</evidence>
<feature type="binding site" evidence="12">
    <location>
        <position position="9"/>
    </location>
    <ligand>
        <name>Zn(2+)</name>
        <dbReference type="ChEBI" id="CHEBI:29105"/>
    </ligand>
</feature>
<reference evidence="16" key="1">
    <citation type="submission" date="2020-08" db="EMBL/GenBank/DDBJ databases">
        <title>Genome sequencing and assembly of the red palm weevil Rhynchophorus ferrugineus.</title>
        <authorList>
            <person name="Dias G.B."/>
            <person name="Bergman C.M."/>
            <person name="Manee M."/>
        </authorList>
    </citation>
    <scope>NUCLEOTIDE SEQUENCE</scope>
    <source>
        <strain evidence="16">AA-2017</strain>
        <tissue evidence="16">Whole larva</tissue>
    </source>
</reference>
<dbReference type="PROSITE" id="PS51915">
    <property type="entry name" value="ZAD"/>
    <property type="match status" value="1"/>
</dbReference>
<dbReference type="Gene3D" id="3.40.1800.20">
    <property type="match status" value="1"/>
</dbReference>
<feature type="compositionally biased region" description="Basic and acidic residues" evidence="13">
    <location>
        <begin position="122"/>
        <end position="140"/>
    </location>
</feature>
<dbReference type="InterPro" id="IPR036236">
    <property type="entry name" value="Znf_C2H2_sf"/>
</dbReference>
<dbReference type="InterPro" id="IPR012934">
    <property type="entry name" value="Znf_AD"/>
</dbReference>
<evidence type="ECO:0000256" key="9">
    <source>
        <dbReference type="ARBA" id="ARBA00023242"/>
    </source>
</evidence>
<dbReference type="SUPFAM" id="SSF57667">
    <property type="entry name" value="beta-beta-alpha zinc fingers"/>
    <property type="match status" value="4"/>
</dbReference>
<evidence type="ECO:0000256" key="6">
    <source>
        <dbReference type="ARBA" id="ARBA00023015"/>
    </source>
</evidence>
<dbReference type="GO" id="GO:0000978">
    <property type="term" value="F:RNA polymerase II cis-regulatory region sequence-specific DNA binding"/>
    <property type="evidence" value="ECO:0007669"/>
    <property type="project" value="TreeGrafter"/>
</dbReference>
<feature type="domain" description="C2H2-type" evidence="14">
    <location>
        <begin position="348"/>
        <end position="375"/>
    </location>
</feature>
<evidence type="ECO:0000313" key="16">
    <source>
        <dbReference type="EMBL" id="KAF7280321.1"/>
    </source>
</evidence>
<gene>
    <name evidence="16" type="ORF">GWI33_006232</name>
</gene>
<evidence type="ECO:0000256" key="8">
    <source>
        <dbReference type="ARBA" id="ARBA00023163"/>
    </source>
</evidence>
<keyword evidence="5 12" id="KW-0862">Zinc</keyword>
<dbReference type="Pfam" id="PF12171">
    <property type="entry name" value="zf-C2H2_jaz"/>
    <property type="match status" value="1"/>
</dbReference>
<dbReference type="SMART" id="SM00868">
    <property type="entry name" value="zf-AD"/>
    <property type="match status" value="1"/>
</dbReference>
<evidence type="ECO:0000259" key="14">
    <source>
        <dbReference type="PROSITE" id="PS50157"/>
    </source>
</evidence>
<evidence type="ECO:0000256" key="12">
    <source>
        <dbReference type="PROSITE-ProRule" id="PRU01263"/>
    </source>
</evidence>
<dbReference type="Pfam" id="PF12874">
    <property type="entry name" value="zf-met"/>
    <property type="match status" value="1"/>
</dbReference>
<dbReference type="GO" id="GO:0005634">
    <property type="term" value="C:nucleus"/>
    <property type="evidence" value="ECO:0007669"/>
    <property type="project" value="UniProtKB-SubCell"/>
</dbReference>
<keyword evidence="7" id="KW-0238">DNA-binding</keyword>
<dbReference type="Pfam" id="PF07776">
    <property type="entry name" value="zf-AD"/>
    <property type="match status" value="1"/>
</dbReference>
<evidence type="ECO:0000256" key="1">
    <source>
        <dbReference type="ARBA" id="ARBA00004123"/>
    </source>
</evidence>
<evidence type="ECO:0000256" key="11">
    <source>
        <dbReference type="PROSITE-ProRule" id="PRU00042"/>
    </source>
</evidence>
<dbReference type="OrthoDB" id="8823111at2759"/>
<feature type="domain" description="C2H2-type" evidence="14">
    <location>
        <begin position="407"/>
        <end position="436"/>
    </location>
</feature>
<feature type="region of interest" description="Disordered" evidence="13">
    <location>
        <begin position="121"/>
        <end position="140"/>
    </location>
</feature>
<proteinExistence type="inferred from homology"/>
<evidence type="ECO:0000256" key="5">
    <source>
        <dbReference type="ARBA" id="ARBA00022833"/>
    </source>
</evidence>
<dbReference type="SMART" id="SM00355">
    <property type="entry name" value="ZnF_C2H2"/>
    <property type="match status" value="8"/>
</dbReference>
<dbReference type="SUPFAM" id="SSF57716">
    <property type="entry name" value="Glucocorticoid receptor-like (DNA-binding domain)"/>
    <property type="match status" value="1"/>
</dbReference>
<dbReference type="PANTHER" id="PTHR24388:SF53">
    <property type="entry name" value="CHORION TRANSCRIPTION FACTOR CF2-RELATED"/>
    <property type="match status" value="1"/>
</dbReference>
<keyword evidence="2 12" id="KW-0479">Metal-binding</keyword>
<comment type="subcellular location">
    <subcellularLocation>
        <location evidence="1">Nucleus</location>
    </subcellularLocation>
</comment>
<evidence type="ECO:0000256" key="13">
    <source>
        <dbReference type="SAM" id="MobiDB-lite"/>
    </source>
</evidence>
<comment type="similarity">
    <text evidence="10">Belongs to the snail C2H2-type zinc-finger protein family.</text>
</comment>
<comment type="caution">
    <text evidence="16">The sequence shown here is derived from an EMBL/GenBank/DDBJ whole genome shotgun (WGS) entry which is preliminary data.</text>
</comment>
<keyword evidence="8" id="KW-0804">Transcription</keyword>
<dbReference type="InterPro" id="IPR013087">
    <property type="entry name" value="Znf_C2H2_type"/>
</dbReference>
<dbReference type="EMBL" id="JAACXV010000309">
    <property type="protein sequence ID" value="KAF7280321.1"/>
    <property type="molecule type" value="Genomic_DNA"/>
</dbReference>
<keyword evidence="6" id="KW-0805">Transcription regulation</keyword>
<evidence type="ECO:0000256" key="7">
    <source>
        <dbReference type="ARBA" id="ARBA00023125"/>
    </source>
</evidence>
<protein>
    <submittedName>
        <fullName evidence="16">Uncharacterized protein</fullName>
    </submittedName>
</protein>
<feature type="domain" description="C2H2-type" evidence="14">
    <location>
        <begin position="376"/>
        <end position="404"/>
    </location>
</feature>
<dbReference type="Gene3D" id="3.30.160.60">
    <property type="entry name" value="Classic Zinc Finger"/>
    <property type="match status" value="4"/>
</dbReference>
<dbReference type="GO" id="GO:0008270">
    <property type="term" value="F:zinc ion binding"/>
    <property type="evidence" value="ECO:0007669"/>
    <property type="project" value="UniProtKB-UniRule"/>
</dbReference>
<name>A0A834MFN5_RHYFE</name>
<dbReference type="InterPro" id="IPR050527">
    <property type="entry name" value="Snail/Krueppel_Znf"/>
</dbReference>
<evidence type="ECO:0000259" key="15">
    <source>
        <dbReference type="PROSITE" id="PS51915"/>
    </source>
</evidence>
<dbReference type="PROSITE" id="PS50157">
    <property type="entry name" value="ZINC_FINGER_C2H2_2"/>
    <property type="match status" value="5"/>
</dbReference>
<dbReference type="AlphaFoldDB" id="A0A834MFN5"/>
<feature type="binding site" evidence="12">
    <location>
        <position position="50"/>
    </location>
    <ligand>
        <name>Zn(2+)</name>
        <dbReference type="ChEBI" id="CHEBI:29105"/>
    </ligand>
</feature>
<dbReference type="PROSITE" id="PS00028">
    <property type="entry name" value="ZINC_FINGER_C2H2_1"/>
    <property type="match status" value="5"/>
</dbReference>
<feature type="binding site" evidence="12">
    <location>
        <position position="47"/>
    </location>
    <ligand>
        <name>Zn(2+)</name>
        <dbReference type="ChEBI" id="CHEBI:29105"/>
    </ligand>
</feature>
<feature type="domain" description="C2H2-type" evidence="14">
    <location>
        <begin position="289"/>
        <end position="317"/>
    </location>
</feature>
<keyword evidence="9" id="KW-0539">Nucleus</keyword>
<dbReference type="GO" id="GO:0000981">
    <property type="term" value="F:DNA-binding transcription factor activity, RNA polymerase II-specific"/>
    <property type="evidence" value="ECO:0007669"/>
    <property type="project" value="TreeGrafter"/>
</dbReference>
<dbReference type="FunFam" id="3.30.160.60:FF:000100">
    <property type="entry name" value="Zinc finger 45-like"/>
    <property type="match status" value="1"/>
</dbReference>